<dbReference type="InterPro" id="IPR013177">
    <property type="entry name" value="Ribosomal_mS38_C"/>
</dbReference>
<comment type="caution">
    <text evidence="3">The sequence shown here is derived from an EMBL/GenBank/DDBJ whole genome shotgun (WGS) entry which is preliminary data.</text>
</comment>
<protein>
    <recommendedName>
        <fullName evidence="2">Ribosomal protein mS38 C-terminal domain-containing protein</fullName>
    </recommendedName>
</protein>
<accession>A0A066WHW2</accession>
<dbReference type="Proteomes" id="UP000027361">
    <property type="component" value="Unassembled WGS sequence"/>
</dbReference>
<evidence type="ECO:0000313" key="4">
    <source>
        <dbReference type="Proteomes" id="UP000027361"/>
    </source>
</evidence>
<gene>
    <name evidence="3" type="ORF">K437DRAFT_292307</name>
</gene>
<dbReference type="InParanoid" id="A0A066WHW2"/>
<dbReference type="Pfam" id="PF08213">
    <property type="entry name" value="COX24_C"/>
    <property type="match status" value="1"/>
</dbReference>
<dbReference type="SMART" id="SM01155">
    <property type="entry name" value="DUF1713"/>
    <property type="match status" value="1"/>
</dbReference>
<feature type="domain" description="Ribosomal protein mS38 C-terminal" evidence="2">
    <location>
        <begin position="734"/>
        <end position="767"/>
    </location>
</feature>
<dbReference type="AlphaFoldDB" id="A0A066WHW2"/>
<name>A0A066WHW2_TILAU</name>
<sequence length="767" mass="81528">MRQRATQARALFRISGVASASASTSANIASSSSAASVAAGIHTQTARRRNAHLLQHQKQQQHALSPDVAATSSAGLAANVPASMRGTASISRARAGLALQQRKTHQQQQVQNKERKEQEGTAKEGTSAEQPHSHDVVQHVAPAPSSSDSQGVARKTQGRTLSRSPSSKRARGSHSPSHFFDANPAVGGLRIQLLSPPSASINSTARRPTVSPSAKTAALFGVKPVRAPPASLGSVAWDSFFAQDRPLLTHGLLQPASVLTGPEAPGMENALMYSGGTANTSVARQLEEILEATQQNDANPATNNIDQLPSADDEVQLSVPGGAMFVLKPRSGAFLRHPDGQSQSASEEMIIGANELQEIQEQIQQLLPSAGSSSPLAVGDEASMDGSPHAIAVVQVDVDVESFGAKADAEGEQGPARAETSAAIAQAIEEIMQDVRKYIGQDSVAGANAGPRWKHRIEDVSTERFNELIDRLSAVRLSPVAAPLDVVAAEYRRLTSEAALVHEKQEAVAAALERGEDPALAQKLGAEAELLVLGERAVGTSSAQKTAGNGQGQEMGGRSKRMFYLGAALGGPGSGFGSIGRPDSRWARGTASWLVLKGRPFEVPPAPAAPVSSELLSPVKQEDVASGEEESKPSIELTASDLQYVSDVISSRTRRSQQQHHFDPNDANLVLSRAMVQNSLPAALQWDSVTRKMDAVVEGSNSREAGPAARPDEKGVIDVSLLNASLDEGSRHVDLDSVKRKRRKKMRKHKYKKLRKEQRSQRQRLKK</sequence>
<dbReference type="OrthoDB" id="2554564at2759"/>
<dbReference type="RefSeq" id="XP_013246210.1">
    <property type="nucleotide sequence ID" value="XM_013390756.1"/>
</dbReference>
<feature type="region of interest" description="Disordered" evidence="1">
    <location>
        <begin position="731"/>
        <end position="767"/>
    </location>
</feature>
<evidence type="ECO:0000256" key="1">
    <source>
        <dbReference type="SAM" id="MobiDB-lite"/>
    </source>
</evidence>
<dbReference type="EMBL" id="JMSN01000002">
    <property type="protein sequence ID" value="KDN53371.1"/>
    <property type="molecule type" value="Genomic_DNA"/>
</dbReference>
<organism evidence="3 4">
    <name type="scientific">Tilletiaria anomala (strain ATCC 24038 / CBS 436.72 / UBC 951)</name>
    <dbReference type="NCBI Taxonomy" id="1037660"/>
    <lineage>
        <taxon>Eukaryota</taxon>
        <taxon>Fungi</taxon>
        <taxon>Dikarya</taxon>
        <taxon>Basidiomycota</taxon>
        <taxon>Ustilaginomycotina</taxon>
        <taxon>Exobasidiomycetes</taxon>
        <taxon>Georgefischeriales</taxon>
        <taxon>Tilletiariaceae</taxon>
        <taxon>Tilletiaria</taxon>
    </lineage>
</organism>
<feature type="compositionally biased region" description="Basic and acidic residues" evidence="1">
    <location>
        <begin position="112"/>
        <end position="122"/>
    </location>
</feature>
<evidence type="ECO:0000259" key="2">
    <source>
        <dbReference type="SMART" id="SM01155"/>
    </source>
</evidence>
<evidence type="ECO:0000313" key="3">
    <source>
        <dbReference type="EMBL" id="KDN53371.1"/>
    </source>
</evidence>
<feature type="region of interest" description="Disordered" evidence="1">
    <location>
        <begin position="97"/>
        <end position="182"/>
    </location>
</feature>
<proteinExistence type="predicted"/>
<reference evidence="3 4" key="1">
    <citation type="submission" date="2014-05" db="EMBL/GenBank/DDBJ databases">
        <title>Draft genome sequence of a rare smut relative, Tilletiaria anomala UBC 951.</title>
        <authorList>
            <consortium name="DOE Joint Genome Institute"/>
            <person name="Toome M."/>
            <person name="Kuo A."/>
            <person name="Henrissat B."/>
            <person name="Lipzen A."/>
            <person name="Tritt A."/>
            <person name="Yoshinaga Y."/>
            <person name="Zane M."/>
            <person name="Barry K."/>
            <person name="Grigoriev I.V."/>
            <person name="Spatafora J.W."/>
            <person name="Aimea M.C."/>
        </authorList>
    </citation>
    <scope>NUCLEOTIDE SEQUENCE [LARGE SCALE GENOMIC DNA]</scope>
    <source>
        <strain evidence="3 4">UBC 951</strain>
    </source>
</reference>
<feature type="compositionally biased region" description="Basic residues" evidence="1">
    <location>
        <begin position="739"/>
        <end position="767"/>
    </location>
</feature>
<dbReference type="HOGENOM" id="CLU_364152_0_0_1"/>
<feature type="compositionally biased region" description="Low complexity" evidence="1">
    <location>
        <begin position="609"/>
        <end position="618"/>
    </location>
</feature>
<dbReference type="STRING" id="1037660.A0A066WHW2"/>
<dbReference type="GeneID" id="25267085"/>
<keyword evidence="4" id="KW-1185">Reference proteome</keyword>
<feature type="region of interest" description="Disordered" evidence="1">
    <location>
        <begin position="607"/>
        <end position="636"/>
    </location>
</feature>